<name>A0ABP8ZDI7_9MICO</name>
<dbReference type="Pfam" id="PF01066">
    <property type="entry name" value="CDP-OH_P_transf"/>
    <property type="match status" value="1"/>
</dbReference>
<dbReference type="InterPro" id="IPR048254">
    <property type="entry name" value="CDP_ALCOHOL_P_TRANSF_CS"/>
</dbReference>
<evidence type="ECO:0000313" key="5">
    <source>
        <dbReference type="Proteomes" id="UP001500121"/>
    </source>
</evidence>
<comment type="similarity">
    <text evidence="2">Belongs to the CDP-alcohol phosphatidyltransferase class-I family.</text>
</comment>
<feature type="transmembrane region" description="Helical" evidence="3">
    <location>
        <begin position="78"/>
        <end position="104"/>
    </location>
</feature>
<dbReference type="PROSITE" id="PS00379">
    <property type="entry name" value="CDP_ALCOHOL_P_TRANSF"/>
    <property type="match status" value="1"/>
</dbReference>
<gene>
    <name evidence="4" type="ORF">GCM10025783_28270</name>
</gene>
<keyword evidence="3" id="KW-1133">Transmembrane helix</keyword>
<accession>A0ABP8ZDI7</accession>
<keyword evidence="5" id="KW-1185">Reference proteome</keyword>
<evidence type="ECO:0000313" key="4">
    <source>
        <dbReference type="EMBL" id="GAA4753705.1"/>
    </source>
</evidence>
<dbReference type="InterPro" id="IPR043130">
    <property type="entry name" value="CDP-OH_PTrfase_TM_dom"/>
</dbReference>
<proteinExistence type="inferred from homology"/>
<feature type="transmembrane region" description="Helical" evidence="3">
    <location>
        <begin position="157"/>
        <end position="181"/>
    </location>
</feature>
<evidence type="ECO:0000256" key="3">
    <source>
        <dbReference type="SAM" id="Phobius"/>
    </source>
</evidence>
<keyword evidence="3" id="KW-0812">Transmembrane</keyword>
<dbReference type="RefSeq" id="WP_345481948.1">
    <property type="nucleotide sequence ID" value="NZ_BAABLP010000006.1"/>
</dbReference>
<reference evidence="5" key="1">
    <citation type="journal article" date="2019" name="Int. J. Syst. Evol. Microbiol.">
        <title>The Global Catalogue of Microorganisms (GCM) 10K type strain sequencing project: providing services to taxonomists for standard genome sequencing and annotation.</title>
        <authorList>
            <consortium name="The Broad Institute Genomics Platform"/>
            <consortium name="The Broad Institute Genome Sequencing Center for Infectious Disease"/>
            <person name="Wu L."/>
            <person name="Ma J."/>
        </authorList>
    </citation>
    <scope>NUCLEOTIDE SEQUENCE [LARGE SCALE GENOMIC DNA]</scope>
    <source>
        <strain evidence="5">JCM 19015</strain>
    </source>
</reference>
<evidence type="ECO:0000256" key="1">
    <source>
        <dbReference type="ARBA" id="ARBA00022679"/>
    </source>
</evidence>
<evidence type="ECO:0000256" key="2">
    <source>
        <dbReference type="RuleBase" id="RU003750"/>
    </source>
</evidence>
<dbReference type="Proteomes" id="UP001500121">
    <property type="component" value="Unassembled WGS sequence"/>
</dbReference>
<keyword evidence="3" id="KW-0472">Membrane</keyword>
<comment type="caution">
    <text evidence="4">The sequence shown here is derived from an EMBL/GenBank/DDBJ whole genome shotgun (WGS) entry which is preliminary data.</text>
</comment>
<dbReference type="InterPro" id="IPR000462">
    <property type="entry name" value="CDP-OH_P_trans"/>
</dbReference>
<dbReference type="Gene3D" id="1.20.120.1760">
    <property type="match status" value="1"/>
</dbReference>
<keyword evidence="1 2" id="KW-0808">Transferase</keyword>
<protein>
    <submittedName>
        <fullName evidence="4">CDP-alcohol phosphatidyltransferase family protein</fullName>
    </submittedName>
</protein>
<sequence length="260" mass="27703">MPAEPAVDERPAAPVPDTYRQTLARLRAAQKPAGRGAPAYPIYVNRRLGRFIAAAAFRAGLTPNQVTAISAAMTFTAILLLALVPPTFLLGVAVTALLAAGYAFDSADGQVARLRGGGSAAGEWLDHVVDAIKSSTLHGAVLITAYRFLVPADQRGWLLVPLGFMAVSAVSFSVFLLNDLLKAARSRRDTTSVIRTGSTPLRSLAGAPTDYGVLVYVFLLLGLPGPFLVVYSLLFLAHLGYLVLALPKWFRDMRSLETPA</sequence>
<dbReference type="EMBL" id="BAABLP010000006">
    <property type="protein sequence ID" value="GAA4753705.1"/>
    <property type="molecule type" value="Genomic_DNA"/>
</dbReference>
<organism evidence="4 5">
    <name type="scientific">Amnibacterium soli</name>
    <dbReference type="NCBI Taxonomy" id="1282736"/>
    <lineage>
        <taxon>Bacteria</taxon>
        <taxon>Bacillati</taxon>
        <taxon>Actinomycetota</taxon>
        <taxon>Actinomycetes</taxon>
        <taxon>Micrococcales</taxon>
        <taxon>Microbacteriaceae</taxon>
        <taxon>Amnibacterium</taxon>
    </lineage>
</organism>